<organism evidence="1 2">
    <name type="scientific">Anguilla anguilla</name>
    <name type="common">European freshwater eel</name>
    <name type="synonym">Muraena anguilla</name>
    <dbReference type="NCBI Taxonomy" id="7936"/>
    <lineage>
        <taxon>Eukaryota</taxon>
        <taxon>Metazoa</taxon>
        <taxon>Chordata</taxon>
        <taxon>Craniata</taxon>
        <taxon>Vertebrata</taxon>
        <taxon>Euteleostomi</taxon>
        <taxon>Actinopterygii</taxon>
        <taxon>Neopterygii</taxon>
        <taxon>Teleostei</taxon>
        <taxon>Anguilliformes</taxon>
        <taxon>Anguillidae</taxon>
        <taxon>Anguilla</taxon>
    </lineage>
</organism>
<reference evidence="1" key="1">
    <citation type="submission" date="2021-01" db="EMBL/GenBank/DDBJ databases">
        <title>A chromosome-scale assembly of European eel, Anguilla anguilla.</title>
        <authorList>
            <person name="Henkel C."/>
            <person name="Jong-Raadsen S.A."/>
            <person name="Dufour S."/>
            <person name="Weltzien F.-A."/>
            <person name="Palstra A.P."/>
            <person name="Pelster B."/>
            <person name="Spaink H.P."/>
            <person name="Van Den Thillart G.E."/>
            <person name="Jansen H."/>
            <person name="Zahm M."/>
            <person name="Klopp C."/>
            <person name="Cedric C."/>
            <person name="Louis A."/>
            <person name="Berthelot C."/>
            <person name="Parey E."/>
            <person name="Roest Crollius H."/>
            <person name="Montfort J."/>
            <person name="Robinson-Rechavi M."/>
            <person name="Bucao C."/>
            <person name="Bouchez O."/>
            <person name="Gislard M."/>
            <person name="Lluch J."/>
            <person name="Milhes M."/>
            <person name="Lampietro C."/>
            <person name="Lopez Roques C."/>
            <person name="Donnadieu C."/>
            <person name="Braasch I."/>
            <person name="Desvignes T."/>
            <person name="Postlethwait J."/>
            <person name="Bobe J."/>
            <person name="Guiguen Y."/>
            <person name="Dirks R."/>
        </authorList>
    </citation>
    <scope>NUCLEOTIDE SEQUENCE</scope>
    <source>
        <strain evidence="1">Tag_6206</strain>
        <tissue evidence="1">Liver</tissue>
    </source>
</reference>
<proteinExistence type="predicted"/>
<evidence type="ECO:0000313" key="2">
    <source>
        <dbReference type="Proteomes" id="UP001044222"/>
    </source>
</evidence>
<dbReference type="EMBL" id="JAFIRN010000019">
    <property type="protein sequence ID" value="KAG5830659.1"/>
    <property type="molecule type" value="Genomic_DNA"/>
</dbReference>
<keyword evidence="2" id="KW-1185">Reference proteome</keyword>
<gene>
    <name evidence="1" type="ORF">ANANG_G00313000</name>
</gene>
<name>A0A9D3LIE7_ANGAN</name>
<accession>A0A9D3LIE7</accession>
<evidence type="ECO:0000313" key="1">
    <source>
        <dbReference type="EMBL" id="KAG5830659.1"/>
    </source>
</evidence>
<comment type="caution">
    <text evidence="1">The sequence shown here is derived from an EMBL/GenBank/DDBJ whole genome shotgun (WGS) entry which is preliminary data.</text>
</comment>
<protein>
    <submittedName>
        <fullName evidence="1">Uncharacterized protein</fullName>
    </submittedName>
</protein>
<dbReference type="Proteomes" id="UP001044222">
    <property type="component" value="Chromosome 19"/>
</dbReference>
<dbReference type="AlphaFoldDB" id="A0A9D3LIE7"/>
<sequence length="131" mass="13731">MGGGACHMGPVGGESWTPYPPTAASTLPKMCGCLDWNPLRIRGNEQMTQITHSFSPLYLQGGVEMELTCEVTARGLLALTCVQSRCRGVCLSDPGLFSGSSHLGSSWLVDCPTFHGGTCEGPVPQAMAEAA</sequence>